<dbReference type="Pfam" id="PF10263">
    <property type="entry name" value="SprT-like"/>
    <property type="match status" value="1"/>
</dbReference>
<feature type="domain" description="SprT-like" evidence="2">
    <location>
        <begin position="696"/>
        <end position="856"/>
    </location>
</feature>
<dbReference type="STRING" id="104421.E2AWB5"/>
<accession>E2AWB5</accession>
<dbReference type="GO" id="GO:0006974">
    <property type="term" value="P:DNA damage response"/>
    <property type="evidence" value="ECO:0007669"/>
    <property type="project" value="UniProtKB-ARBA"/>
</dbReference>
<dbReference type="OrthoDB" id="20772at2759"/>
<dbReference type="OMA" id="GHGPFWT"/>
<reference evidence="3 4" key="1">
    <citation type="journal article" date="2010" name="Science">
        <title>Genomic comparison of the ants Camponotus floridanus and Harpegnathos saltator.</title>
        <authorList>
            <person name="Bonasio R."/>
            <person name="Zhang G."/>
            <person name="Ye C."/>
            <person name="Mutti N.S."/>
            <person name="Fang X."/>
            <person name="Qin N."/>
            <person name="Donahue G."/>
            <person name="Yang P."/>
            <person name="Li Q."/>
            <person name="Li C."/>
            <person name="Zhang P."/>
            <person name="Huang Z."/>
            <person name="Berger S.L."/>
            <person name="Reinberg D."/>
            <person name="Wang J."/>
            <person name="Liebig J."/>
        </authorList>
    </citation>
    <scope>NUCLEOTIDE SEQUENCE [LARGE SCALE GENOMIC DNA]</scope>
    <source>
        <strain evidence="4">C129</strain>
    </source>
</reference>
<dbReference type="InterPro" id="IPR009071">
    <property type="entry name" value="HMG_box_dom"/>
</dbReference>
<dbReference type="PANTHER" id="PTHR23099:SF0">
    <property type="entry name" value="GERM CELL NUCLEAR ACIDIC PROTEIN"/>
    <property type="match status" value="1"/>
</dbReference>
<dbReference type="InParanoid" id="E2AWB5"/>
<dbReference type="Pfam" id="PF00505">
    <property type="entry name" value="HMG_box"/>
    <property type="match status" value="1"/>
</dbReference>
<feature type="compositionally biased region" description="Basic and acidic residues" evidence="1">
    <location>
        <begin position="594"/>
        <end position="607"/>
    </location>
</feature>
<dbReference type="InterPro" id="IPR006640">
    <property type="entry name" value="SprT-like_domain"/>
</dbReference>
<dbReference type="Gene3D" id="1.10.30.10">
    <property type="entry name" value="High mobility group box domain"/>
    <property type="match status" value="1"/>
</dbReference>
<dbReference type="GO" id="GO:0005634">
    <property type="term" value="C:nucleus"/>
    <property type="evidence" value="ECO:0007669"/>
    <property type="project" value="UniProtKB-ARBA"/>
</dbReference>
<evidence type="ECO:0000256" key="1">
    <source>
        <dbReference type="SAM" id="MobiDB-lite"/>
    </source>
</evidence>
<name>E2AWB5_CAMFO</name>
<dbReference type="CDD" id="cd00084">
    <property type="entry name" value="HMG-box_SF"/>
    <property type="match status" value="1"/>
</dbReference>
<dbReference type="PANTHER" id="PTHR23099">
    <property type="entry name" value="TRANSCRIPTIONAL REGULATOR"/>
    <property type="match status" value="1"/>
</dbReference>
<protein>
    <submittedName>
        <fullName evidence="3">Acidic repeat-containing protein</fullName>
    </submittedName>
</protein>
<evidence type="ECO:0000313" key="3">
    <source>
        <dbReference type="EMBL" id="EFN62275.1"/>
    </source>
</evidence>
<dbReference type="EMBL" id="GL443280">
    <property type="protein sequence ID" value="EFN62275.1"/>
    <property type="molecule type" value="Genomic_DNA"/>
</dbReference>
<dbReference type="AlphaFoldDB" id="E2AWB5"/>
<dbReference type="SMART" id="SM00731">
    <property type="entry name" value="SprT"/>
    <property type="match status" value="1"/>
</dbReference>
<sequence>MTSDYMTDSVSDSQNFTLRLSEDSIIEDTQDLVATSKTKDKDDIIIISDSSCSSSPERNSKSRWKYNSNSIKNKKEKYPRLYFLETSSSESEYEKPNLSCKWIARSDDKPLERKYINKTTIQINKASYTSDETANSGSINDRNTKNKINNDKSYKNPILMFPEKKMIDSKMREKYNVKKANEVITPNYLTYSDGSDITNRVNKFPVYNTLQRDKTGKMKLTKQDTHKILKNIKSTQVVYNSPREKKETNVIIDESTDEHVIHPAISPNYDKKIKYNFNDDPDVIDTSLKDNVSSQTDLLKSYKTYSKFLDVLRKEDLHKSLSERKKRQIAEWLMTNSPNSLSDSSCSNIPLSIRNSIDSGNSSLERLELDYETPNNRGKINKVQTEKQTTIINSDKVINSFLTHQTITDEYFKNPNNNISQFNTPDRSLLKVNTDKKVASSVINTPTNMDIMNCADILDNLYGNTWRDKANALLPTTEPRKTSNQITNRIIQTERKPISKNRYYITDSDSDSNKSDMVKNIKLNRKKNIQQNQRKEDSFINDESLSSDSESLYHTALTNPRTSINSTASKPMPVVSSIKRLQAICDIDTEDENDKSSSSKEKSEVPKKNLHRRRLSFSDDESSSTSEFDPGDYVPPKYIYKKEVNRTPQQSRFKLVAANKSIGYKSFLTSLSSTIPISNTHPDAQKYRLDYKNNKDELCKKLYKLYNEKVFDNQLPQDMSIEWNIRMRGTAGFCYNKKSIRTLSGVVKSSRIVLATKIVDTPDRLRDTLIHEMCHAATWLINDISDGHGPFWTKWANKAMETFPELPPIRRCHDYDIKTKYTYRCTGCGYSIGRHSKSLDIERKRCGHCLGKFELLVNKTTKSGIKQVQTPKREPSGFALYVKQNYNSVKKEKNNMKHAEVMKILGQQFSAIKIAKKDNVSSN</sequence>
<proteinExistence type="predicted"/>
<evidence type="ECO:0000259" key="2">
    <source>
        <dbReference type="SMART" id="SM00731"/>
    </source>
</evidence>
<dbReference type="InterPro" id="IPR035240">
    <property type="entry name" value="SprT_Zn_ribbon"/>
</dbReference>
<dbReference type="Pfam" id="PF17283">
    <property type="entry name" value="Zn_ribbon_SprT"/>
    <property type="match status" value="1"/>
</dbReference>
<feature type="compositionally biased region" description="Polar residues" evidence="1">
    <location>
        <begin position="130"/>
        <end position="141"/>
    </location>
</feature>
<keyword evidence="4" id="KW-1185">Reference proteome</keyword>
<dbReference type="Proteomes" id="UP000000311">
    <property type="component" value="Unassembled WGS sequence"/>
</dbReference>
<feature type="region of interest" description="Disordered" evidence="1">
    <location>
        <begin position="522"/>
        <end position="545"/>
    </location>
</feature>
<feature type="compositionally biased region" description="Basic and acidic residues" evidence="1">
    <location>
        <begin position="142"/>
        <end position="151"/>
    </location>
</feature>
<feature type="region of interest" description="Disordered" evidence="1">
    <location>
        <begin position="130"/>
        <end position="151"/>
    </location>
</feature>
<dbReference type="SUPFAM" id="SSF47095">
    <property type="entry name" value="HMG-box"/>
    <property type="match status" value="1"/>
</dbReference>
<feature type="region of interest" description="Disordered" evidence="1">
    <location>
        <begin position="589"/>
        <end position="630"/>
    </location>
</feature>
<gene>
    <name evidence="3" type="ORF">EAG_03986</name>
</gene>
<organism evidence="4">
    <name type="scientific">Camponotus floridanus</name>
    <name type="common">Florida carpenter ant</name>
    <dbReference type="NCBI Taxonomy" id="104421"/>
    <lineage>
        <taxon>Eukaryota</taxon>
        <taxon>Metazoa</taxon>
        <taxon>Ecdysozoa</taxon>
        <taxon>Arthropoda</taxon>
        <taxon>Hexapoda</taxon>
        <taxon>Insecta</taxon>
        <taxon>Pterygota</taxon>
        <taxon>Neoptera</taxon>
        <taxon>Endopterygota</taxon>
        <taxon>Hymenoptera</taxon>
        <taxon>Apocrita</taxon>
        <taxon>Aculeata</taxon>
        <taxon>Formicoidea</taxon>
        <taxon>Formicidae</taxon>
        <taxon>Formicinae</taxon>
        <taxon>Camponotus</taxon>
    </lineage>
</organism>
<evidence type="ECO:0000313" key="4">
    <source>
        <dbReference type="Proteomes" id="UP000000311"/>
    </source>
</evidence>
<dbReference type="InterPro" id="IPR036910">
    <property type="entry name" value="HMG_box_dom_sf"/>
</dbReference>